<reference evidence="2 3" key="1">
    <citation type="submission" date="2019-10" db="EMBL/GenBank/DDBJ databases">
        <title>Nocardia macrotermitis sp. nov. and Nocardia aurantia sp. nov., isolated from the gut of fungus growing-termite Macrotermes natalensis.</title>
        <authorList>
            <person name="Benndorf R."/>
            <person name="Schwitalla J."/>
            <person name="Martin K."/>
            <person name="De Beer W."/>
            <person name="Kaster A.-K."/>
            <person name="Vollmers J."/>
            <person name="Poulsen M."/>
            <person name="Beemelmanns C."/>
        </authorList>
    </citation>
    <scope>NUCLEOTIDE SEQUENCE [LARGE SCALE GENOMIC DNA]</scope>
    <source>
        <strain evidence="2 3">RB56</strain>
    </source>
</reference>
<feature type="compositionally biased region" description="Basic and acidic residues" evidence="1">
    <location>
        <begin position="87"/>
        <end position="97"/>
    </location>
</feature>
<evidence type="ECO:0000313" key="2">
    <source>
        <dbReference type="EMBL" id="MQY26187.1"/>
    </source>
</evidence>
<name>A0A7K0DKI5_9NOCA</name>
<proteinExistence type="predicted"/>
<keyword evidence="3" id="KW-1185">Reference proteome</keyword>
<evidence type="ECO:0000313" key="3">
    <source>
        <dbReference type="Proteomes" id="UP000431401"/>
    </source>
</evidence>
<accession>A0A7K0DKI5</accession>
<dbReference type="AlphaFoldDB" id="A0A7K0DKI5"/>
<organism evidence="2 3">
    <name type="scientific">Nocardia aurantia</name>
    <dbReference type="NCBI Taxonomy" id="2585199"/>
    <lineage>
        <taxon>Bacteria</taxon>
        <taxon>Bacillati</taxon>
        <taxon>Actinomycetota</taxon>
        <taxon>Actinomycetes</taxon>
        <taxon>Mycobacteriales</taxon>
        <taxon>Nocardiaceae</taxon>
        <taxon>Nocardia</taxon>
    </lineage>
</organism>
<sequence>MSGHGPEAAAERTHAGSPLMPGGYGTSALPEDSFADTADGPGVPGFAGGSVGDAPARHRFSAGNRTAVPRVARSGVFAGTNGPVGVRRPDRGGRIVG</sequence>
<gene>
    <name evidence="2" type="ORF">NRB56_17480</name>
</gene>
<protein>
    <submittedName>
        <fullName evidence="2">Uncharacterized protein</fullName>
    </submittedName>
</protein>
<comment type="caution">
    <text evidence="2">The sequence shown here is derived from an EMBL/GenBank/DDBJ whole genome shotgun (WGS) entry which is preliminary data.</text>
</comment>
<dbReference type="Proteomes" id="UP000431401">
    <property type="component" value="Unassembled WGS sequence"/>
</dbReference>
<dbReference type="EMBL" id="WEGI01000003">
    <property type="protein sequence ID" value="MQY26187.1"/>
    <property type="molecule type" value="Genomic_DNA"/>
</dbReference>
<feature type="compositionally biased region" description="Gly residues" evidence="1">
    <location>
        <begin position="42"/>
        <end position="51"/>
    </location>
</feature>
<feature type="region of interest" description="Disordered" evidence="1">
    <location>
        <begin position="1"/>
        <end position="97"/>
    </location>
</feature>
<evidence type="ECO:0000256" key="1">
    <source>
        <dbReference type="SAM" id="MobiDB-lite"/>
    </source>
</evidence>